<keyword evidence="5" id="KW-1185">Reference proteome</keyword>
<proteinExistence type="predicted"/>
<name>A0A1H6AM42_9PSEU</name>
<feature type="compositionally biased region" description="Pro residues" evidence="1">
    <location>
        <begin position="291"/>
        <end position="305"/>
    </location>
</feature>
<evidence type="ECO:0000313" key="3">
    <source>
        <dbReference type="EMBL" id="SEG49115.1"/>
    </source>
</evidence>
<dbReference type="EMBL" id="FOME01000012">
    <property type="protein sequence ID" value="SFE58977.1"/>
    <property type="molecule type" value="Genomic_DNA"/>
</dbReference>
<dbReference type="Proteomes" id="UP000199690">
    <property type="component" value="Unassembled WGS sequence"/>
</dbReference>
<keyword evidence="2" id="KW-0472">Membrane</keyword>
<protein>
    <recommendedName>
        <fullName evidence="7">Protein kinase domain-containing protein</fullName>
    </recommendedName>
</protein>
<sequence length="359" mass="38615">MTSSWPLSTVIGLDELAPLRRTISDGAGQSTGIHPIGDHPGWLAKLYRTPGGHDEVTRLDELIALPGTIGADDAATLRTSTSWPVARITDGDQPVHGCVIPAAPDRFRQGGDGEFREIDTLARTADSFARHGLRAPSRADRLRICRNLVRVAEVLERHGLVYSDWSYSNAFWCHDDASVFVIDIDGCGTGSVPNIAQPNWDDPLTPRPAEADACTDRFRVALLVTRCLTGQREMTAALNDLAESDGLGNRGLREVLLDMLLSEDRERRPSLTELGTVLAGGLYARFGSPPARNPIPERPAPPPPVTVVSATPGTNVDWKTPAATPSASNGGPQRETLFLGIFFGVVVLLLLIVIIANNA</sequence>
<evidence type="ECO:0008006" key="7">
    <source>
        <dbReference type="Google" id="ProtNLM"/>
    </source>
</evidence>
<evidence type="ECO:0000313" key="4">
    <source>
        <dbReference type="EMBL" id="SFE58977.1"/>
    </source>
</evidence>
<feature type="region of interest" description="Disordered" evidence="1">
    <location>
        <begin position="289"/>
        <end position="330"/>
    </location>
</feature>
<feature type="transmembrane region" description="Helical" evidence="2">
    <location>
        <begin position="337"/>
        <end position="356"/>
    </location>
</feature>
<keyword evidence="2" id="KW-0812">Transmembrane</keyword>
<evidence type="ECO:0000313" key="5">
    <source>
        <dbReference type="Proteomes" id="UP000199690"/>
    </source>
</evidence>
<dbReference type="AlphaFoldDB" id="A0A1H6AM42"/>
<dbReference type="EMBL" id="FNVB01000003">
    <property type="protein sequence ID" value="SEG49115.1"/>
    <property type="molecule type" value="Genomic_DNA"/>
</dbReference>
<evidence type="ECO:0000256" key="1">
    <source>
        <dbReference type="SAM" id="MobiDB-lite"/>
    </source>
</evidence>
<reference evidence="3" key="1">
    <citation type="submission" date="2016-10" db="EMBL/GenBank/DDBJ databases">
        <authorList>
            <person name="de Groot N.N."/>
        </authorList>
    </citation>
    <scope>NUCLEOTIDE SEQUENCE [LARGE SCALE GENOMIC DNA]</scope>
    <source>
        <strain evidence="3">ATCC 20501</strain>
    </source>
</reference>
<dbReference type="RefSeq" id="WP_093356853.1">
    <property type="nucleotide sequence ID" value="NZ_FNVB01000003.1"/>
</dbReference>
<keyword evidence="2" id="KW-1133">Transmembrane helix</keyword>
<gene>
    <name evidence="3" type="ORF">SAMN02982929_02372</name>
    <name evidence="4" type="ORF">SAMN05216506_112206</name>
</gene>
<evidence type="ECO:0000313" key="6">
    <source>
        <dbReference type="Proteomes" id="UP000236729"/>
    </source>
</evidence>
<accession>A0A1I2BSI8</accession>
<accession>A0A1H6AM42</accession>
<reference evidence="5 6" key="2">
    <citation type="submission" date="2016-10" db="EMBL/GenBank/DDBJ databases">
        <authorList>
            <person name="Varghese N."/>
            <person name="Submissions S."/>
        </authorList>
    </citation>
    <scope>NUCLEOTIDE SEQUENCE [LARGE SCALE GENOMIC DNA]</scope>
    <source>
        <strain evidence="6">ATCC 20501</strain>
        <strain evidence="4 5">CGMCC 4.3529</strain>
    </source>
</reference>
<organism evidence="3 6">
    <name type="scientific">Saccharopolyspora kobensis</name>
    <dbReference type="NCBI Taxonomy" id="146035"/>
    <lineage>
        <taxon>Bacteria</taxon>
        <taxon>Bacillati</taxon>
        <taxon>Actinomycetota</taxon>
        <taxon>Actinomycetes</taxon>
        <taxon>Pseudonocardiales</taxon>
        <taxon>Pseudonocardiaceae</taxon>
        <taxon>Saccharopolyspora</taxon>
    </lineage>
</organism>
<evidence type="ECO:0000256" key="2">
    <source>
        <dbReference type="SAM" id="Phobius"/>
    </source>
</evidence>
<dbReference type="Proteomes" id="UP000236729">
    <property type="component" value="Unassembled WGS sequence"/>
</dbReference>